<keyword evidence="2" id="KW-1185">Reference proteome</keyword>
<comment type="caution">
    <text evidence="1">The sequence shown here is derived from an EMBL/GenBank/DDBJ whole genome shotgun (WGS) entry which is preliminary data.</text>
</comment>
<accession>A0A9X3FN86</accession>
<organism evidence="1 2">
    <name type="scientific">Aerococcus kribbianus</name>
    <dbReference type="NCBI Taxonomy" id="2999064"/>
    <lineage>
        <taxon>Bacteria</taxon>
        <taxon>Bacillati</taxon>
        <taxon>Bacillota</taxon>
        <taxon>Bacilli</taxon>
        <taxon>Lactobacillales</taxon>
        <taxon>Aerococcaceae</taxon>
        <taxon>Aerococcus</taxon>
    </lineage>
</organism>
<name>A0A9X3FN86_9LACT</name>
<dbReference type="GO" id="GO:0005829">
    <property type="term" value="C:cytosol"/>
    <property type="evidence" value="ECO:0007669"/>
    <property type="project" value="TreeGrafter"/>
</dbReference>
<dbReference type="EMBL" id="JAPRFR010000001">
    <property type="protein sequence ID" value="MCZ0725903.1"/>
    <property type="molecule type" value="Genomic_DNA"/>
</dbReference>
<proteinExistence type="predicted"/>
<dbReference type="AlphaFoldDB" id="A0A9X3FN86"/>
<dbReference type="Proteomes" id="UP001146670">
    <property type="component" value="Unassembled WGS sequence"/>
</dbReference>
<evidence type="ECO:0000313" key="2">
    <source>
        <dbReference type="Proteomes" id="UP001146670"/>
    </source>
</evidence>
<sequence>MIILLSPSKEMTKQTEKSQRPVILLDKAKELSQASDFLGDKAHYQALNLYNGLQYRYLKKDLNSDDLAFLDQRLYIISALYGLVRPLDGIRPYRKDFKSKGLYKAWGDTLYKVLSQQESPILNLASKEFSKTITPYLNTNDRFITVDFKEASADGELKTHSTISKKGRGQMVNFIARERITDINAIKNFTDMAYSYRDDLSNDAHWVFVRPKD</sequence>
<evidence type="ECO:0000313" key="1">
    <source>
        <dbReference type="EMBL" id="MCZ0725903.1"/>
    </source>
</evidence>
<dbReference type="InterPro" id="IPR005583">
    <property type="entry name" value="YaaA"/>
</dbReference>
<gene>
    <name evidence="1" type="ORF">OW157_04875</name>
</gene>
<dbReference type="RefSeq" id="WP_268752210.1">
    <property type="nucleotide sequence ID" value="NZ_JAPRFQ010000001.1"/>
</dbReference>
<reference evidence="1" key="1">
    <citation type="submission" date="2022-12" db="EMBL/GenBank/DDBJ databases">
        <title>Description and comparative metabolic analysis of Aerococcus sp. nov., isolated from the feces of a pig.</title>
        <authorList>
            <person name="Chang Y.-H."/>
        </authorList>
    </citation>
    <scope>NUCLEOTIDE SEQUENCE</scope>
    <source>
        <strain evidence="1">YH-aer222</strain>
    </source>
</reference>
<protein>
    <submittedName>
        <fullName evidence="1">Peroxide stress protein YaaA</fullName>
    </submittedName>
</protein>
<dbReference type="Pfam" id="PF03883">
    <property type="entry name" value="H2O2_YaaD"/>
    <property type="match status" value="1"/>
</dbReference>
<dbReference type="PANTHER" id="PTHR30283">
    <property type="entry name" value="PEROXIDE STRESS RESPONSE PROTEIN YAAA"/>
    <property type="match status" value="1"/>
</dbReference>
<dbReference type="GO" id="GO:0033194">
    <property type="term" value="P:response to hydroperoxide"/>
    <property type="evidence" value="ECO:0007669"/>
    <property type="project" value="TreeGrafter"/>
</dbReference>
<dbReference type="PANTHER" id="PTHR30283:SF4">
    <property type="entry name" value="PEROXIDE STRESS RESISTANCE PROTEIN YAAA"/>
    <property type="match status" value="1"/>
</dbReference>